<keyword evidence="3" id="KW-0716">Sensory transduction</keyword>
<keyword evidence="8" id="KW-0675">Receptor</keyword>
<feature type="transmembrane region" description="Helical" evidence="10">
    <location>
        <begin position="7"/>
        <end position="26"/>
    </location>
</feature>
<dbReference type="PANTHER" id="PTHR21137">
    <property type="entry name" value="ODORANT RECEPTOR"/>
    <property type="match status" value="1"/>
</dbReference>
<evidence type="ECO:0000256" key="5">
    <source>
        <dbReference type="ARBA" id="ARBA00022725"/>
    </source>
</evidence>
<feature type="transmembrane region" description="Helical" evidence="10">
    <location>
        <begin position="958"/>
        <end position="979"/>
    </location>
</feature>
<feature type="transmembrane region" description="Helical" evidence="10">
    <location>
        <begin position="90"/>
        <end position="111"/>
    </location>
</feature>
<feature type="transmembrane region" description="Helical" evidence="10">
    <location>
        <begin position="527"/>
        <end position="554"/>
    </location>
</feature>
<dbReference type="GO" id="GO:0005886">
    <property type="term" value="C:plasma membrane"/>
    <property type="evidence" value="ECO:0007669"/>
    <property type="project" value="UniProtKB-SubCell"/>
</dbReference>
<dbReference type="GO" id="GO:0004984">
    <property type="term" value="F:olfactory receptor activity"/>
    <property type="evidence" value="ECO:0007669"/>
    <property type="project" value="InterPro"/>
</dbReference>
<feature type="transmembrane region" description="Helical" evidence="10">
    <location>
        <begin position="466"/>
        <end position="488"/>
    </location>
</feature>
<accession>A0A836FHX7</accession>
<keyword evidence="4 10" id="KW-0812">Transmembrane</keyword>
<evidence type="ECO:0000256" key="2">
    <source>
        <dbReference type="ARBA" id="ARBA00022475"/>
    </source>
</evidence>
<dbReference type="Pfam" id="PF02949">
    <property type="entry name" value="7tm_6"/>
    <property type="match status" value="3"/>
</dbReference>
<keyword evidence="2" id="KW-1003">Cell membrane</keyword>
<reference evidence="11" key="1">
    <citation type="submission" date="2020-02" db="EMBL/GenBank/DDBJ databases">
        <title>Relaxed selection underlies rapid genomic changes in the transitions from sociality to social parasitism in ants.</title>
        <authorList>
            <person name="Bi X."/>
        </authorList>
    </citation>
    <scope>NUCLEOTIDE SEQUENCE</scope>
    <source>
        <strain evidence="11">BGI-DK2014c</strain>
        <tissue evidence="11">Whole body</tissue>
    </source>
</reference>
<feature type="transmembrane region" description="Helical" evidence="10">
    <location>
        <begin position="230"/>
        <end position="252"/>
    </location>
</feature>
<dbReference type="AlphaFoldDB" id="A0A836FHX7"/>
<evidence type="ECO:0000256" key="9">
    <source>
        <dbReference type="ARBA" id="ARBA00023224"/>
    </source>
</evidence>
<evidence type="ECO:0000256" key="7">
    <source>
        <dbReference type="ARBA" id="ARBA00023136"/>
    </source>
</evidence>
<evidence type="ECO:0000313" key="12">
    <source>
        <dbReference type="Proteomes" id="UP000668214"/>
    </source>
</evidence>
<feature type="transmembrane region" description="Helical" evidence="10">
    <location>
        <begin position="991"/>
        <end position="1018"/>
    </location>
</feature>
<evidence type="ECO:0000256" key="4">
    <source>
        <dbReference type="ARBA" id="ARBA00022692"/>
    </source>
</evidence>
<feature type="transmembrane region" description="Helical" evidence="10">
    <location>
        <begin position="729"/>
        <end position="752"/>
    </location>
</feature>
<feature type="transmembrane region" description="Helical" evidence="10">
    <location>
        <begin position="417"/>
        <end position="434"/>
    </location>
</feature>
<comment type="subcellular location">
    <subcellularLocation>
        <location evidence="1">Cell membrane</location>
        <topology evidence="1">Multi-pass membrane protein</topology>
    </subcellularLocation>
</comment>
<evidence type="ECO:0000256" key="3">
    <source>
        <dbReference type="ARBA" id="ARBA00022606"/>
    </source>
</evidence>
<dbReference type="EMBL" id="JAANIA010001745">
    <property type="protein sequence ID" value="KAG5319437.1"/>
    <property type="molecule type" value="Genomic_DNA"/>
</dbReference>
<feature type="transmembrane region" description="Helical" evidence="10">
    <location>
        <begin position="820"/>
        <end position="844"/>
    </location>
</feature>
<feature type="non-terminal residue" evidence="11">
    <location>
        <position position="1"/>
    </location>
</feature>
<comment type="caution">
    <text evidence="11">The sequence shown here is derived from an EMBL/GenBank/DDBJ whole genome shotgun (WGS) entry which is preliminary data.</text>
</comment>
<evidence type="ECO:0000256" key="10">
    <source>
        <dbReference type="SAM" id="Phobius"/>
    </source>
</evidence>
<dbReference type="GO" id="GO:0005549">
    <property type="term" value="F:odorant binding"/>
    <property type="evidence" value="ECO:0007669"/>
    <property type="project" value="InterPro"/>
</dbReference>
<dbReference type="GO" id="GO:0007165">
    <property type="term" value="P:signal transduction"/>
    <property type="evidence" value="ECO:0007669"/>
    <property type="project" value="UniProtKB-KW"/>
</dbReference>
<proteinExistence type="predicted"/>
<evidence type="ECO:0000256" key="8">
    <source>
        <dbReference type="ARBA" id="ARBA00023170"/>
    </source>
</evidence>
<keyword evidence="12" id="KW-1185">Reference proteome</keyword>
<name>A0A836FHX7_9HYME</name>
<feature type="transmembrane region" description="Helical" evidence="10">
    <location>
        <begin position="379"/>
        <end position="397"/>
    </location>
</feature>
<feature type="transmembrane region" description="Helical" evidence="10">
    <location>
        <begin position="887"/>
        <end position="908"/>
    </location>
</feature>
<evidence type="ECO:0000256" key="6">
    <source>
        <dbReference type="ARBA" id="ARBA00022989"/>
    </source>
</evidence>
<feature type="transmembrane region" description="Helical" evidence="10">
    <location>
        <begin position="158"/>
        <end position="179"/>
    </location>
</feature>
<feature type="transmembrane region" description="Helical" evidence="10">
    <location>
        <begin position="264"/>
        <end position="285"/>
    </location>
</feature>
<feature type="transmembrane region" description="Helical" evidence="10">
    <location>
        <begin position="606"/>
        <end position="628"/>
    </location>
</feature>
<dbReference type="PANTHER" id="PTHR21137:SF35">
    <property type="entry name" value="ODORANT RECEPTOR 19A-RELATED"/>
    <property type="match status" value="1"/>
</dbReference>
<gene>
    <name evidence="11" type="primary">Or13a_6</name>
    <name evidence="11" type="ORF">G6Z78_0009078</name>
</gene>
<protein>
    <submittedName>
        <fullName evidence="11">OR13A protein</fullName>
    </submittedName>
</protein>
<keyword evidence="5" id="KW-0552">Olfaction</keyword>
<keyword evidence="7 10" id="KW-0472">Membrane</keyword>
<organism evidence="11 12">
    <name type="scientific">Pseudoatta argentina</name>
    <dbReference type="NCBI Taxonomy" id="621737"/>
    <lineage>
        <taxon>Eukaryota</taxon>
        <taxon>Metazoa</taxon>
        <taxon>Ecdysozoa</taxon>
        <taxon>Arthropoda</taxon>
        <taxon>Hexapoda</taxon>
        <taxon>Insecta</taxon>
        <taxon>Pterygota</taxon>
        <taxon>Neoptera</taxon>
        <taxon>Endopterygota</taxon>
        <taxon>Hymenoptera</taxon>
        <taxon>Apocrita</taxon>
        <taxon>Aculeata</taxon>
        <taxon>Formicoidea</taxon>
        <taxon>Formicidae</taxon>
        <taxon>Myrmicinae</taxon>
        <taxon>Pseudoatta</taxon>
    </lineage>
</organism>
<dbReference type="InterPro" id="IPR004117">
    <property type="entry name" value="7tm6_olfct_rcpt"/>
</dbReference>
<feature type="transmembrane region" description="Helical" evidence="10">
    <location>
        <begin position="1065"/>
        <end position="1084"/>
    </location>
</feature>
<feature type="transmembrane region" description="Helical" evidence="10">
    <location>
        <begin position="640"/>
        <end position="661"/>
    </location>
</feature>
<feature type="non-terminal residue" evidence="11">
    <location>
        <position position="1089"/>
    </location>
</feature>
<feature type="transmembrane region" description="Helical" evidence="10">
    <location>
        <begin position="764"/>
        <end position="781"/>
    </location>
</feature>
<evidence type="ECO:0000256" key="1">
    <source>
        <dbReference type="ARBA" id="ARBA00004651"/>
    </source>
</evidence>
<sequence>MILLQIFICSSIIAVPTIPCLLYVLFEAENIQQKLNTMMPLINRFMSSMHYWVLLKRRDDIHKLIRHMEVDWNLVQRIDEREVMLQHAKFGRFITIICGIMLQGGCLLFALRQSMKTATSIIGNETFITHLTTCPIYSKIIDTRFTPLNEISLVLQNLVILAISFCTAGGCSLAAVFAIHACGQLNVLYAWLHELVENNAKENDKAEQKLAAIVKHHLRILSFISHIEKITNVVCLVEVGGCTLHMCLLGYYCILDWNQNEKEGIVAYGIILISVTFNIFIFCYIGEILSEQCGQVGEIAYMTNWYLLPGNTALDLVLIILRSSIVVKITAGKMIELSLSTFGNVIKSALAYLNILRTLITVWPRSANASLIEKIRSDFAIFICYFLIITTMVPNGLSMFVDSQMSYETRLQSFGPLTFWFIAMVNYSCLLMHVDDIHNCVEHVKMDWLIIRRFENQKVMLKSAKLGRFIAGFCAVFMHCGVFSYNIVQGLSKSILYMENSSIVVRGLPYPFYNKILNVHFSPAYEFVFFLQCLSSFVVNCVTVATCGLTAVFVMHACGQMKIMISWLENFIDDKKEERISLRQRFAIIVNHHLRILSFVSRTEKIMNVICLVELIGCTVHICLLGYYCIMDFIDGNHQSILSHSMVLSSITFNIFIFCYIGEILSEQTEDAHAHVELADDQFTDSKSIKSITNGWNYSIQMNRWFLKPIGVWPLTLCETTVEKIGCMILTVISCLLICFLLIPCTLCTILVDTDLDTKIRMIGPVSFLLMAAVKQYILIIRSKNIDECIRHIRVDWSHVALNHEEDREIMVNNAKFGRWLSSISAIFMYSAGIFYTTVMPIFAKRTEIIDNETVRSLSFPIYRGLFDPRTTPSFEIAQFTQALAGYVIYTITISVCSLTAVFVMHACGQFRILMLKMEDLADGKERKSANSTHEGRLGDIVEHHIRILSFIDRTEKLLNEICLVDVVGCTLNICFLGFNMMTEWEHRETLGTMTFCSLLVSFTFNIFILCYIGELLAEQCIQISMKSYMINWYRIPNKGALCLTLIMAMSNATIKLTAGKFMDLSLASFCSIVKASVAYLNLLRTFYV</sequence>
<evidence type="ECO:0000313" key="11">
    <source>
        <dbReference type="EMBL" id="KAG5319437.1"/>
    </source>
</evidence>
<feature type="transmembrane region" description="Helical" evidence="10">
    <location>
        <begin position="1039"/>
        <end position="1059"/>
    </location>
</feature>
<keyword evidence="9" id="KW-0807">Transducer</keyword>
<dbReference type="Proteomes" id="UP000668214">
    <property type="component" value="Unassembled WGS sequence"/>
</dbReference>
<keyword evidence="6 10" id="KW-1133">Transmembrane helix</keyword>